<comment type="caution">
    <text evidence="2">The sequence shown here is derived from an EMBL/GenBank/DDBJ whole genome shotgun (WGS) entry which is preliminary data.</text>
</comment>
<dbReference type="RefSeq" id="WP_233054842.1">
    <property type="nucleotide sequence ID" value="NZ_JAIMJA010000033.1"/>
</dbReference>
<keyword evidence="1" id="KW-0472">Membrane</keyword>
<accession>A0ABS8WF32</accession>
<reference evidence="2 3" key="1">
    <citation type="journal article" date="2022" name="Environ. Microbiol. Rep.">
        <title>Eco-phylogenetic analyses reveal divergent evolution of vitamin B12 metabolism in the marine bacterial family 'Psychromonadaceae'.</title>
        <authorList>
            <person name="Jin X."/>
            <person name="Yang Y."/>
            <person name="Cao H."/>
            <person name="Gao B."/>
            <person name="Zhao Z."/>
        </authorList>
    </citation>
    <scope>NUCLEOTIDE SEQUENCE [LARGE SCALE GENOMIC DNA]</scope>
    <source>
        <strain evidence="2 3">MKS20</strain>
    </source>
</reference>
<dbReference type="Proteomes" id="UP001201273">
    <property type="component" value="Unassembled WGS sequence"/>
</dbReference>
<keyword evidence="1" id="KW-0812">Transmembrane</keyword>
<feature type="transmembrane region" description="Helical" evidence="1">
    <location>
        <begin position="7"/>
        <end position="29"/>
    </location>
</feature>
<keyword evidence="3" id="KW-1185">Reference proteome</keyword>
<evidence type="ECO:0000313" key="2">
    <source>
        <dbReference type="EMBL" id="MCE2597100.1"/>
    </source>
</evidence>
<proteinExistence type="predicted"/>
<protein>
    <submittedName>
        <fullName evidence="2">Uncharacterized protein</fullName>
    </submittedName>
</protein>
<evidence type="ECO:0000256" key="1">
    <source>
        <dbReference type="SAM" id="Phobius"/>
    </source>
</evidence>
<dbReference type="EMBL" id="JAIMJA010000033">
    <property type="protein sequence ID" value="MCE2597100.1"/>
    <property type="molecule type" value="Genomic_DNA"/>
</dbReference>
<organism evidence="2 3">
    <name type="scientific">Motilimonas cestriensis</name>
    <dbReference type="NCBI Taxonomy" id="2742685"/>
    <lineage>
        <taxon>Bacteria</taxon>
        <taxon>Pseudomonadati</taxon>
        <taxon>Pseudomonadota</taxon>
        <taxon>Gammaproteobacteria</taxon>
        <taxon>Alteromonadales</taxon>
        <taxon>Alteromonadales genera incertae sedis</taxon>
        <taxon>Motilimonas</taxon>
    </lineage>
</organism>
<keyword evidence="1" id="KW-1133">Transmembrane helix</keyword>
<evidence type="ECO:0000313" key="3">
    <source>
        <dbReference type="Proteomes" id="UP001201273"/>
    </source>
</evidence>
<gene>
    <name evidence="2" type="ORF">K6Y31_20200</name>
</gene>
<sequence>MKIILKVFGLVSLVLLIMTIFVGIAAYYIGDKGAVYKRIDFNNYDGTYSTALMKGKCRLGNEFKLLHQRISGIDTNDFNTSYCKWGFDNNLSGYIYPKNNPRLRLFWLEQNGQVAYD</sequence>
<name>A0ABS8WF32_9GAMM</name>